<dbReference type="Proteomes" id="UP000294508">
    <property type="component" value="Unassembled WGS sequence"/>
</dbReference>
<organism evidence="1 2">
    <name type="scientific">Kribbella steppae</name>
    <dbReference type="NCBI Taxonomy" id="2512223"/>
    <lineage>
        <taxon>Bacteria</taxon>
        <taxon>Bacillati</taxon>
        <taxon>Actinomycetota</taxon>
        <taxon>Actinomycetes</taxon>
        <taxon>Propionibacteriales</taxon>
        <taxon>Kribbellaceae</taxon>
        <taxon>Kribbella</taxon>
    </lineage>
</organism>
<reference evidence="1 2" key="1">
    <citation type="journal article" date="2015" name="Stand. Genomic Sci.">
        <title>Genomic Encyclopedia of Bacterial and Archaeal Type Strains, Phase III: the genomes of soil and plant-associated and newly described type strains.</title>
        <authorList>
            <person name="Whitman W.B."/>
            <person name="Woyke T."/>
            <person name="Klenk H.P."/>
            <person name="Zhou Y."/>
            <person name="Lilburn T.G."/>
            <person name="Beck B.J."/>
            <person name="De Vos P."/>
            <person name="Vandamme P."/>
            <person name="Eisen J.A."/>
            <person name="Garrity G."/>
            <person name="Hugenholtz P."/>
            <person name="Kyrpides N.C."/>
        </authorList>
    </citation>
    <scope>NUCLEOTIDE SEQUENCE [LARGE SCALE GENOMIC DNA]</scope>
    <source>
        <strain evidence="1 2">VKM Ac-2572</strain>
    </source>
</reference>
<evidence type="ECO:0000313" key="1">
    <source>
        <dbReference type="EMBL" id="TCO35774.1"/>
    </source>
</evidence>
<evidence type="ECO:0000313" key="2">
    <source>
        <dbReference type="Proteomes" id="UP000294508"/>
    </source>
</evidence>
<protein>
    <submittedName>
        <fullName evidence="1">Uncharacterized protein</fullName>
    </submittedName>
</protein>
<dbReference type="AlphaFoldDB" id="A0A4R2HWE5"/>
<gene>
    <name evidence="1" type="ORF">EV652_101659</name>
</gene>
<comment type="caution">
    <text evidence="1">The sequence shown here is derived from an EMBL/GenBank/DDBJ whole genome shotgun (WGS) entry which is preliminary data.</text>
</comment>
<dbReference type="EMBL" id="SLWN01000001">
    <property type="protein sequence ID" value="TCO35774.1"/>
    <property type="molecule type" value="Genomic_DNA"/>
</dbReference>
<proteinExistence type="predicted"/>
<accession>A0A4R2HWE5</accession>
<name>A0A4R2HWE5_9ACTN</name>
<sequence>MTKLQLPDQTIDWPEPVFEDATHLLALTQPEDVMGAIPRKLHRCDVTTGACKLLVEDAANITLQQP</sequence>
<keyword evidence="2" id="KW-1185">Reference proteome</keyword>